<dbReference type="GO" id="GO:0071038">
    <property type="term" value="P:TRAMP-dependent tRNA surveillance pathway"/>
    <property type="evidence" value="ECO:0007669"/>
    <property type="project" value="TreeGrafter"/>
</dbReference>
<feature type="domain" description="Exoribonuclease phosphorolytic" evidence="7">
    <location>
        <begin position="30"/>
        <end position="168"/>
    </location>
</feature>
<dbReference type="Pfam" id="PF03725">
    <property type="entry name" value="RNase_PH_C"/>
    <property type="match status" value="1"/>
</dbReference>
<dbReference type="InterPro" id="IPR036345">
    <property type="entry name" value="ExoRNase_PH_dom2_sf"/>
</dbReference>
<dbReference type="GO" id="GO:0071035">
    <property type="term" value="P:nuclear polyadenylation-dependent rRNA catabolic process"/>
    <property type="evidence" value="ECO:0007669"/>
    <property type="project" value="TreeGrafter"/>
</dbReference>
<evidence type="ECO:0000256" key="2">
    <source>
        <dbReference type="ARBA" id="ARBA00004604"/>
    </source>
</evidence>
<dbReference type="PANTHER" id="PTHR11097:SF8">
    <property type="entry name" value="EXOSOME COMPLEX COMPONENT RRP42"/>
    <property type="match status" value="1"/>
</dbReference>
<dbReference type="InterPro" id="IPR020568">
    <property type="entry name" value="Ribosomal_Su5_D2-typ_SF"/>
</dbReference>
<comment type="caution">
    <text evidence="9">The sequence shown here is derived from an EMBL/GenBank/DDBJ whole genome shotgun (WGS) entry which is preliminary data.</text>
</comment>
<dbReference type="GO" id="GO:0000176">
    <property type="term" value="C:nuclear exosome (RNase complex)"/>
    <property type="evidence" value="ECO:0007669"/>
    <property type="project" value="TreeGrafter"/>
</dbReference>
<protein>
    <recommendedName>
        <fullName evidence="6">Ribosomal RNA-processing protein 42</fullName>
    </recommendedName>
</protein>
<dbReference type="GO" id="GO:0016075">
    <property type="term" value="P:rRNA catabolic process"/>
    <property type="evidence" value="ECO:0007669"/>
    <property type="project" value="TreeGrafter"/>
</dbReference>
<dbReference type="GO" id="GO:0000177">
    <property type="term" value="C:cytoplasmic exosome (RNase complex)"/>
    <property type="evidence" value="ECO:0007669"/>
    <property type="project" value="TreeGrafter"/>
</dbReference>
<evidence type="ECO:0000256" key="1">
    <source>
        <dbReference type="ARBA" id="ARBA00004496"/>
    </source>
</evidence>
<dbReference type="Pfam" id="PF01138">
    <property type="entry name" value="RNase_PH"/>
    <property type="match status" value="1"/>
</dbReference>
<evidence type="ECO:0000259" key="8">
    <source>
        <dbReference type="Pfam" id="PF03725"/>
    </source>
</evidence>
<dbReference type="AlphaFoldDB" id="A0AAW1S935"/>
<dbReference type="GO" id="GO:0005730">
    <property type="term" value="C:nucleolus"/>
    <property type="evidence" value="ECO:0007669"/>
    <property type="project" value="UniProtKB-SubCell"/>
</dbReference>
<sequence length="291" mass="30019">MLHSKAERAYLQQGFDAGLRSDGRGCHDWRPVEVALAQLPQASGSARCCVGGTEVLVSVKAEVRTPTEEAPGCGGIQLAVEVSPCAGLRLQGRGDEELGAELTRALERCLLSQANGAGGCLDLSALCIVAGKSCWVLCVDALVLSADGCVLDALSIAAKAALADTRIPLVEVTQADEDGDAELELDDDPTHAARLDTARVPVLVTVSQVGAALAVDLNAEEGACAGAALEVAVDARGRLCGATMRAHSAPLHPSSLQEMLGLAQRLGPRLLRELDRQIGQSAAAASVAMQE</sequence>
<dbReference type="GO" id="GO:0034473">
    <property type="term" value="P:U1 snRNA 3'-end processing"/>
    <property type="evidence" value="ECO:0007669"/>
    <property type="project" value="TreeGrafter"/>
</dbReference>
<comment type="subcellular location">
    <subcellularLocation>
        <location evidence="1">Cytoplasm</location>
    </subcellularLocation>
    <subcellularLocation>
        <location evidence="2">Nucleus</location>
        <location evidence="2">Nucleolus</location>
    </subcellularLocation>
</comment>
<evidence type="ECO:0000256" key="5">
    <source>
        <dbReference type="ARBA" id="ARBA00022835"/>
    </source>
</evidence>
<keyword evidence="5" id="KW-0271">Exosome</keyword>
<evidence type="ECO:0000313" key="10">
    <source>
        <dbReference type="Proteomes" id="UP001445335"/>
    </source>
</evidence>
<gene>
    <name evidence="9" type="ORF">WJX81_003919</name>
</gene>
<feature type="domain" description="Exoribonuclease phosphorolytic" evidence="8">
    <location>
        <begin position="200"/>
        <end position="264"/>
    </location>
</feature>
<dbReference type="InterPro" id="IPR050590">
    <property type="entry name" value="Exosome_comp_Rrp42_subfam"/>
</dbReference>
<dbReference type="GO" id="GO:0034476">
    <property type="term" value="P:U5 snRNA 3'-end processing"/>
    <property type="evidence" value="ECO:0007669"/>
    <property type="project" value="TreeGrafter"/>
</dbReference>
<evidence type="ECO:0000256" key="3">
    <source>
        <dbReference type="ARBA" id="ARBA00006678"/>
    </source>
</evidence>
<evidence type="ECO:0000256" key="6">
    <source>
        <dbReference type="ARBA" id="ARBA00042523"/>
    </source>
</evidence>
<dbReference type="GO" id="GO:0000467">
    <property type="term" value="P:exonucleolytic trimming to generate mature 3'-end of 5.8S rRNA from tricistronic rRNA transcript (SSU-rRNA, 5.8S rRNA, LSU-rRNA)"/>
    <property type="evidence" value="ECO:0007669"/>
    <property type="project" value="TreeGrafter"/>
</dbReference>
<dbReference type="Proteomes" id="UP001445335">
    <property type="component" value="Unassembled WGS sequence"/>
</dbReference>
<dbReference type="SUPFAM" id="SSF55666">
    <property type="entry name" value="Ribonuclease PH domain 2-like"/>
    <property type="match status" value="1"/>
</dbReference>
<name>A0AAW1S935_9CHLO</name>
<dbReference type="GO" id="GO:0035925">
    <property type="term" value="F:mRNA 3'-UTR AU-rich region binding"/>
    <property type="evidence" value="ECO:0007669"/>
    <property type="project" value="TreeGrafter"/>
</dbReference>
<dbReference type="GO" id="GO:0071028">
    <property type="term" value="P:nuclear mRNA surveillance"/>
    <property type="evidence" value="ECO:0007669"/>
    <property type="project" value="TreeGrafter"/>
</dbReference>
<dbReference type="InterPro" id="IPR001247">
    <property type="entry name" value="ExoRNase_PH_dom1"/>
</dbReference>
<dbReference type="Gene3D" id="3.30.230.70">
    <property type="entry name" value="GHMP Kinase, N-terminal domain"/>
    <property type="match status" value="1"/>
</dbReference>
<proteinExistence type="inferred from homology"/>
<comment type="similarity">
    <text evidence="3">Belongs to the RNase PH family.</text>
</comment>
<evidence type="ECO:0000313" key="9">
    <source>
        <dbReference type="EMBL" id="KAK9842517.1"/>
    </source>
</evidence>
<keyword evidence="10" id="KW-1185">Reference proteome</keyword>
<keyword evidence="4" id="KW-0963">Cytoplasm</keyword>
<accession>A0AAW1S935</accession>
<dbReference type="CDD" id="cd11367">
    <property type="entry name" value="RNase_PH_RRP42"/>
    <property type="match status" value="1"/>
</dbReference>
<dbReference type="SUPFAM" id="SSF54211">
    <property type="entry name" value="Ribosomal protein S5 domain 2-like"/>
    <property type="match status" value="1"/>
</dbReference>
<evidence type="ECO:0000259" key="7">
    <source>
        <dbReference type="Pfam" id="PF01138"/>
    </source>
</evidence>
<dbReference type="InterPro" id="IPR015847">
    <property type="entry name" value="ExoRNase_PH_dom2"/>
</dbReference>
<dbReference type="InterPro" id="IPR027408">
    <property type="entry name" value="PNPase/RNase_PH_dom_sf"/>
</dbReference>
<dbReference type="EMBL" id="JALJOU010000007">
    <property type="protein sequence ID" value="KAK9842517.1"/>
    <property type="molecule type" value="Genomic_DNA"/>
</dbReference>
<dbReference type="PANTHER" id="PTHR11097">
    <property type="entry name" value="EXOSOME COMPLEX EXONUCLEASE RIBOSOMAL RNA PROCESSING PROTEIN"/>
    <property type="match status" value="1"/>
</dbReference>
<reference evidence="9 10" key="1">
    <citation type="journal article" date="2024" name="Nat. Commun.">
        <title>Phylogenomics reveals the evolutionary origins of lichenization in chlorophyte algae.</title>
        <authorList>
            <person name="Puginier C."/>
            <person name="Libourel C."/>
            <person name="Otte J."/>
            <person name="Skaloud P."/>
            <person name="Haon M."/>
            <person name="Grisel S."/>
            <person name="Petersen M."/>
            <person name="Berrin J.G."/>
            <person name="Delaux P.M."/>
            <person name="Dal Grande F."/>
            <person name="Keller J."/>
        </authorList>
    </citation>
    <scope>NUCLEOTIDE SEQUENCE [LARGE SCALE GENOMIC DNA]</scope>
    <source>
        <strain evidence="9 10">SAG 245.80</strain>
    </source>
</reference>
<organism evidence="9 10">
    <name type="scientific">Elliptochloris bilobata</name>
    <dbReference type="NCBI Taxonomy" id="381761"/>
    <lineage>
        <taxon>Eukaryota</taxon>
        <taxon>Viridiplantae</taxon>
        <taxon>Chlorophyta</taxon>
        <taxon>core chlorophytes</taxon>
        <taxon>Trebouxiophyceae</taxon>
        <taxon>Trebouxiophyceae incertae sedis</taxon>
        <taxon>Elliptochloris clade</taxon>
        <taxon>Elliptochloris</taxon>
    </lineage>
</organism>
<dbReference type="GO" id="GO:0034475">
    <property type="term" value="P:U4 snRNA 3'-end processing"/>
    <property type="evidence" value="ECO:0007669"/>
    <property type="project" value="TreeGrafter"/>
</dbReference>
<evidence type="ECO:0000256" key="4">
    <source>
        <dbReference type="ARBA" id="ARBA00022490"/>
    </source>
</evidence>